<comment type="caution">
    <text evidence="1">The sequence shown here is derived from an EMBL/GenBank/DDBJ whole genome shotgun (WGS) entry which is preliminary data.</text>
</comment>
<evidence type="ECO:0000313" key="1">
    <source>
        <dbReference type="EMBL" id="GIH27577.1"/>
    </source>
</evidence>
<proteinExistence type="predicted"/>
<dbReference type="Proteomes" id="UP000640052">
    <property type="component" value="Unassembled WGS sequence"/>
</dbReference>
<name>A0A919QEQ8_9ACTN</name>
<organism evidence="1 2">
    <name type="scientific">Acrocarpospora phusangensis</name>
    <dbReference type="NCBI Taxonomy" id="1070424"/>
    <lineage>
        <taxon>Bacteria</taxon>
        <taxon>Bacillati</taxon>
        <taxon>Actinomycetota</taxon>
        <taxon>Actinomycetes</taxon>
        <taxon>Streptosporangiales</taxon>
        <taxon>Streptosporangiaceae</taxon>
        <taxon>Acrocarpospora</taxon>
    </lineage>
</organism>
<protein>
    <submittedName>
        <fullName evidence="1">Uncharacterized protein</fullName>
    </submittedName>
</protein>
<gene>
    <name evidence="1" type="ORF">Aph01nite_58870</name>
</gene>
<accession>A0A919QEQ8</accession>
<dbReference type="EMBL" id="BOOA01000058">
    <property type="protein sequence ID" value="GIH27577.1"/>
    <property type="molecule type" value="Genomic_DNA"/>
</dbReference>
<sequence>MRRRWLEAAHHLMTRSGMMARSGPEMESVAGNLLADLCFADERDDELEAIRHLLSRRYGKYGVHGPFAAIFGRENRCTGEVATVYGEQFHRLGYLEVDRELGASEWQALLADIPGRFESKDVRRSEVESRYGPPSMVVDRRILCYASASGGWASFDSWESTARYYDNGAYRFTSDDDPLIRLVRVPADDFEDGMILTLYGKVLRWGPGWWIHHPGPDASAESLAIAAQLRSVENPLFGDSL</sequence>
<dbReference type="AlphaFoldDB" id="A0A919QEQ8"/>
<reference evidence="1" key="1">
    <citation type="submission" date="2021-01" db="EMBL/GenBank/DDBJ databases">
        <title>Whole genome shotgun sequence of Acrocarpospora phusangensis NBRC 108782.</title>
        <authorList>
            <person name="Komaki H."/>
            <person name="Tamura T."/>
        </authorList>
    </citation>
    <scope>NUCLEOTIDE SEQUENCE</scope>
    <source>
        <strain evidence="1">NBRC 108782</strain>
    </source>
</reference>
<keyword evidence="2" id="KW-1185">Reference proteome</keyword>
<evidence type="ECO:0000313" key="2">
    <source>
        <dbReference type="Proteomes" id="UP000640052"/>
    </source>
</evidence>